<dbReference type="PANTHER" id="PTHR47272">
    <property type="entry name" value="DDE_TNP_1_7 DOMAIN-CONTAINING PROTEIN"/>
    <property type="match status" value="1"/>
</dbReference>
<dbReference type="PANTHER" id="PTHR47272:SF1">
    <property type="entry name" value="PIGGYBAC TRANSPOSABLE ELEMENT-DERIVED PROTEIN 3-LIKE"/>
    <property type="match status" value="1"/>
</dbReference>
<sequence>MNLGKFLRERGMHYIGTVRENRLKGCSLRPEKEIRKEPRGVSDSCLEVDSGTLAERWYDNKKMDVITSYVGTEPMTMVKRFVKAKTMIEVPCPAVSAAYNENMGGVDLLDSLTALFKAKLKTRRWYLYIFYHTLNMAVATSWLRYRRQCHLMSLPRIELCQFQADVAESLVIYMRKPGRPSSNS</sequence>
<evidence type="ECO:0000313" key="2">
    <source>
        <dbReference type="EMBL" id="KAK3771927.1"/>
    </source>
</evidence>
<dbReference type="Pfam" id="PF13843">
    <property type="entry name" value="DDE_Tnp_1_7"/>
    <property type="match status" value="1"/>
</dbReference>
<gene>
    <name evidence="2" type="ORF">RRG08_053908</name>
</gene>
<protein>
    <recommendedName>
        <fullName evidence="1">PiggyBac transposable element-derived protein domain-containing protein</fullName>
    </recommendedName>
</protein>
<organism evidence="2 3">
    <name type="scientific">Elysia crispata</name>
    <name type="common">lettuce slug</name>
    <dbReference type="NCBI Taxonomy" id="231223"/>
    <lineage>
        <taxon>Eukaryota</taxon>
        <taxon>Metazoa</taxon>
        <taxon>Spiralia</taxon>
        <taxon>Lophotrochozoa</taxon>
        <taxon>Mollusca</taxon>
        <taxon>Gastropoda</taxon>
        <taxon>Heterobranchia</taxon>
        <taxon>Euthyneura</taxon>
        <taxon>Panpulmonata</taxon>
        <taxon>Sacoglossa</taxon>
        <taxon>Placobranchoidea</taxon>
        <taxon>Plakobranchidae</taxon>
        <taxon>Elysia</taxon>
    </lineage>
</organism>
<name>A0AAE0ZNW9_9GAST</name>
<keyword evidence="3" id="KW-1185">Reference proteome</keyword>
<comment type="caution">
    <text evidence="2">The sequence shown here is derived from an EMBL/GenBank/DDBJ whole genome shotgun (WGS) entry which is preliminary data.</text>
</comment>
<dbReference type="InterPro" id="IPR029526">
    <property type="entry name" value="PGBD"/>
</dbReference>
<accession>A0AAE0ZNW9</accession>
<evidence type="ECO:0000259" key="1">
    <source>
        <dbReference type="Pfam" id="PF13843"/>
    </source>
</evidence>
<reference evidence="2" key="1">
    <citation type="journal article" date="2023" name="G3 (Bethesda)">
        <title>A reference genome for the long-term kleptoplast-retaining sea slug Elysia crispata morphotype clarki.</title>
        <authorList>
            <person name="Eastman K.E."/>
            <person name="Pendleton A.L."/>
            <person name="Shaikh M.A."/>
            <person name="Suttiyut T."/>
            <person name="Ogas R."/>
            <person name="Tomko P."/>
            <person name="Gavelis G."/>
            <person name="Widhalm J.R."/>
            <person name="Wisecaver J.H."/>
        </authorList>
    </citation>
    <scope>NUCLEOTIDE SEQUENCE</scope>
    <source>
        <strain evidence="2">ECLA1</strain>
    </source>
</reference>
<dbReference type="EMBL" id="JAWDGP010003666">
    <property type="protein sequence ID" value="KAK3771927.1"/>
    <property type="molecule type" value="Genomic_DNA"/>
</dbReference>
<proteinExistence type="predicted"/>
<feature type="domain" description="PiggyBac transposable element-derived protein" evidence="1">
    <location>
        <begin position="7"/>
        <end position="142"/>
    </location>
</feature>
<evidence type="ECO:0000313" key="3">
    <source>
        <dbReference type="Proteomes" id="UP001283361"/>
    </source>
</evidence>
<dbReference type="AlphaFoldDB" id="A0AAE0ZNW9"/>
<dbReference type="Proteomes" id="UP001283361">
    <property type="component" value="Unassembled WGS sequence"/>
</dbReference>